<keyword evidence="2" id="KW-0812">Transmembrane</keyword>
<dbReference type="EMBL" id="NIDF01000008">
    <property type="protein sequence ID" value="TYJ58012.1"/>
    <property type="molecule type" value="Genomic_DNA"/>
</dbReference>
<feature type="transmembrane region" description="Helical" evidence="2">
    <location>
        <begin position="115"/>
        <end position="133"/>
    </location>
</feature>
<proteinExistence type="predicted"/>
<keyword evidence="4" id="KW-1185">Reference proteome</keyword>
<organism evidence="3 4">
    <name type="scientific">Cryptococcus floricola</name>
    <dbReference type="NCBI Taxonomy" id="2591691"/>
    <lineage>
        <taxon>Eukaryota</taxon>
        <taxon>Fungi</taxon>
        <taxon>Dikarya</taxon>
        <taxon>Basidiomycota</taxon>
        <taxon>Agaricomycotina</taxon>
        <taxon>Tremellomycetes</taxon>
        <taxon>Tremellales</taxon>
        <taxon>Cryptococcaceae</taxon>
        <taxon>Cryptococcus</taxon>
    </lineage>
</organism>
<evidence type="ECO:0000313" key="3">
    <source>
        <dbReference type="EMBL" id="TYJ58012.1"/>
    </source>
</evidence>
<evidence type="ECO:0000256" key="1">
    <source>
        <dbReference type="SAM" id="MobiDB-lite"/>
    </source>
</evidence>
<feature type="transmembrane region" description="Helical" evidence="2">
    <location>
        <begin position="325"/>
        <end position="345"/>
    </location>
</feature>
<feature type="transmembrane region" description="Helical" evidence="2">
    <location>
        <begin position="234"/>
        <end position="252"/>
    </location>
</feature>
<feature type="transmembrane region" description="Helical" evidence="2">
    <location>
        <begin position="169"/>
        <end position="188"/>
    </location>
</feature>
<sequence length="367" mass="41174">MPSESKAPKSSTSSKPTKSKNDIAASAHKAKDAMSQNTTQAYGALMGCFGGLMTVRVQEKNFNEVKYNPAFFDYAENVVLKSAPIEYKASKLFVTLGAIGMFQFAIPIVHWPLEIIAKFLQFSFLYTCGAKELRKGFSRSSSVNLVKSLLITFVVVVSLQTIPSLLFDIHYHFGALWHFCLPVLLLSLPSPQENDRTVAIFLCDVFFSSVLNTMTATMTGMLPEIDLQDDAQRVPALFAFSALAVSLWLGLLRETTAYLLIWGSIMLSTVNVISHEQVQKQKDSAGYYNQMTVWHNLLAIWLWGFLISTIESFAIPGLVSIKDLILYHLPSYFLWVTLFILAMMLTKKTEKSHVADTWYARWLRGSS</sequence>
<reference evidence="3 4" key="1">
    <citation type="submission" date="2017-05" db="EMBL/GenBank/DDBJ databases">
        <title>The Genome Sequence of Tsuchiyaea wingfieldii DSM 27421.</title>
        <authorList>
            <person name="Cuomo C."/>
            <person name="Passer A."/>
            <person name="Billmyre B."/>
            <person name="Heitman J."/>
        </authorList>
    </citation>
    <scope>NUCLEOTIDE SEQUENCE [LARGE SCALE GENOMIC DNA]</scope>
    <source>
        <strain evidence="3 4">DSM 27421</strain>
    </source>
</reference>
<name>A0A5D3B4X1_9TREE</name>
<feature type="transmembrane region" description="Helical" evidence="2">
    <location>
        <begin position="297"/>
        <end position="319"/>
    </location>
</feature>
<feature type="transmembrane region" description="Helical" evidence="2">
    <location>
        <begin position="200"/>
        <end position="222"/>
    </location>
</feature>
<feature type="region of interest" description="Disordered" evidence="1">
    <location>
        <begin position="1"/>
        <end position="32"/>
    </location>
</feature>
<accession>A0A5D3B4X1</accession>
<dbReference type="Proteomes" id="UP000322245">
    <property type="component" value="Unassembled WGS sequence"/>
</dbReference>
<keyword evidence="2" id="KW-1133">Transmembrane helix</keyword>
<comment type="caution">
    <text evidence="3">The sequence shown here is derived from an EMBL/GenBank/DDBJ whole genome shotgun (WGS) entry which is preliminary data.</text>
</comment>
<evidence type="ECO:0000313" key="4">
    <source>
        <dbReference type="Proteomes" id="UP000322245"/>
    </source>
</evidence>
<feature type="compositionally biased region" description="Low complexity" evidence="1">
    <location>
        <begin position="1"/>
        <end position="16"/>
    </location>
</feature>
<keyword evidence="2" id="KW-0472">Membrane</keyword>
<protein>
    <submittedName>
        <fullName evidence="3">Uncharacterized protein</fullName>
    </submittedName>
</protein>
<evidence type="ECO:0000256" key="2">
    <source>
        <dbReference type="SAM" id="Phobius"/>
    </source>
</evidence>
<gene>
    <name evidence="3" type="ORF">B9479_001371</name>
</gene>
<dbReference type="AlphaFoldDB" id="A0A5D3B4X1"/>
<feature type="transmembrane region" description="Helical" evidence="2">
    <location>
        <begin position="145"/>
        <end position="163"/>
    </location>
</feature>